<evidence type="ECO:0000313" key="5">
    <source>
        <dbReference type="EMBL" id="MBD2315517.1"/>
    </source>
</evidence>
<proteinExistence type="predicted"/>
<gene>
    <name evidence="5" type="ORF">H6G05_01470</name>
</gene>
<dbReference type="PANTHER" id="PTHR44591:SF14">
    <property type="entry name" value="PROTEIN PILG"/>
    <property type="match status" value="1"/>
</dbReference>
<dbReference type="Proteomes" id="UP000618445">
    <property type="component" value="Unassembled WGS sequence"/>
</dbReference>
<evidence type="ECO:0000256" key="2">
    <source>
        <dbReference type="ARBA" id="ARBA00023012"/>
    </source>
</evidence>
<feature type="modified residue" description="4-aspartylphosphate" evidence="3">
    <location>
        <position position="52"/>
    </location>
</feature>
<dbReference type="PROSITE" id="PS50110">
    <property type="entry name" value="RESPONSE_REGULATORY"/>
    <property type="match status" value="1"/>
</dbReference>
<keyword evidence="1 3" id="KW-0597">Phosphoprotein</keyword>
<keyword evidence="2" id="KW-0902">Two-component regulatory system</keyword>
<reference evidence="5 6" key="1">
    <citation type="journal article" date="2020" name="ISME J.">
        <title>Comparative genomics reveals insights into cyanobacterial evolution and habitat adaptation.</title>
        <authorList>
            <person name="Chen M.Y."/>
            <person name="Teng W.K."/>
            <person name="Zhao L."/>
            <person name="Hu C.X."/>
            <person name="Zhou Y.K."/>
            <person name="Han B.P."/>
            <person name="Song L.R."/>
            <person name="Shu W.S."/>
        </authorList>
    </citation>
    <scope>NUCLEOTIDE SEQUENCE [LARGE SCALE GENOMIC DNA]</scope>
    <source>
        <strain evidence="5 6">FACHB-1050</strain>
    </source>
</reference>
<sequence length="122" mass="13906">MFKVLVVEDSKVQREMMASLLKKNNFETTTASNGLEAIAQVKANHPDVIILDIIMPNMHGYELCRKLRDNPDTWDINIVMCSSKSTDADRYWGFRQGANAYVSKPFVPEDLVDTVKELLKNK</sequence>
<dbReference type="InterPro" id="IPR011006">
    <property type="entry name" value="CheY-like_superfamily"/>
</dbReference>
<dbReference type="PANTHER" id="PTHR44591">
    <property type="entry name" value="STRESS RESPONSE REGULATOR PROTEIN 1"/>
    <property type="match status" value="1"/>
</dbReference>
<evidence type="ECO:0000313" key="6">
    <source>
        <dbReference type="Proteomes" id="UP000618445"/>
    </source>
</evidence>
<keyword evidence="6" id="KW-1185">Reference proteome</keyword>
<evidence type="ECO:0000256" key="3">
    <source>
        <dbReference type="PROSITE-ProRule" id="PRU00169"/>
    </source>
</evidence>
<evidence type="ECO:0000256" key="1">
    <source>
        <dbReference type="ARBA" id="ARBA00022553"/>
    </source>
</evidence>
<name>A0ABR8C4W4_9CYAN</name>
<feature type="domain" description="Response regulatory" evidence="4">
    <location>
        <begin position="3"/>
        <end position="119"/>
    </location>
</feature>
<organism evidence="5 6">
    <name type="scientific">Phormidium tenue FACHB-1050</name>
    <dbReference type="NCBI Taxonomy" id="2692857"/>
    <lineage>
        <taxon>Bacteria</taxon>
        <taxon>Bacillati</taxon>
        <taxon>Cyanobacteriota</taxon>
        <taxon>Cyanophyceae</taxon>
        <taxon>Oscillatoriophycideae</taxon>
        <taxon>Oscillatoriales</taxon>
        <taxon>Oscillatoriaceae</taxon>
        <taxon>Phormidium</taxon>
    </lineage>
</organism>
<dbReference type="RefSeq" id="WP_190575700.1">
    <property type="nucleotide sequence ID" value="NZ_CAWPQU010000001.1"/>
</dbReference>
<dbReference type="InterPro" id="IPR001789">
    <property type="entry name" value="Sig_transdc_resp-reg_receiver"/>
</dbReference>
<dbReference type="SMART" id="SM00448">
    <property type="entry name" value="REC"/>
    <property type="match status" value="1"/>
</dbReference>
<dbReference type="Pfam" id="PF00072">
    <property type="entry name" value="Response_reg"/>
    <property type="match status" value="1"/>
</dbReference>
<dbReference type="SUPFAM" id="SSF52172">
    <property type="entry name" value="CheY-like"/>
    <property type="match status" value="1"/>
</dbReference>
<dbReference type="InterPro" id="IPR050595">
    <property type="entry name" value="Bact_response_regulator"/>
</dbReference>
<comment type="caution">
    <text evidence="5">The sequence shown here is derived from an EMBL/GenBank/DDBJ whole genome shotgun (WGS) entry which is preliminary data.</text>
</comment>
<dbReference type="CDD" id="cd17574">
    <property type="entry name" value="REC_OmpR"/>
    <property type="match status" value="1"/>
</dbReference>
<accession>A0ABR8C4W4</accession>
<dbReference type="Gene3D" id="3.40.50.2300">
    <property type="match status" value="1"/>
</dbReference>
<evidence type="ECO:0000259" key="4">
    <source>
        <dbReference type="PROSITE" id="PS50110"/>
    </source>
</evidence>
<dbReference type="EMBL" id="JACJQY010000001">
    <property type="protein sequence ID" value="MBD2315517.1"/>
    <property type="molecule type" value="Genomic_DNA"/>
</dbReference>
<protein>
    <submittedName>
        <fullName evidence="5">Response regulator</fullName>
    </submittedName>
</protein>